<accession>A0ABD2QJC9</accession>
<proteinExistence type="predicted"/>
<evidence type="ECO:0000313" key="2">
    <source>
        <dbReference type="Proteomes" id="UP001626550"/>
    </source>
</evidence>
<protein>
    <submittedName>
        <fullName evidence="1">Uncharacterized protein</fullName>
    </submittedName>
</protein>
<keyword evidence="2" id="KW-1185">Reference proteome</keyword>
<reference evidence="1 2" key="1">
    <citation type="submission" date="2024-11" db="EMBL/GenBank/DDBJ databases">
        <title>Adaptive evolution of stress response genes in parasites aligns with host niche diversity.</title>
        <authorList>
            <person name="Hahn C."/>
            <person name="Resl P."/>
        </authorList>
    </citation>
    <scope>NUCLEOTIDE SEQUENCE [LARGE SCALE GENOMIC DNA]</scope>
    <source>
        <strain evidence="1">EGGRZ-B1_66</strain>
        <tissue evidence="1">Body</tissue>
    </source>
</reference>
<dbReference type="AlphaFoldDB" id="A0ABD2QJC9"/>
<name>A0ABD2QJC9_9PLAT</name>
<organism evidence="1 2">
    <name type="scientific">Cichlidogyrus casuarinus</name>
    <dbReference type="NCBI Taxonomy" id="1844966"/>
    <lineage>
        <taxon>Eukaryota</taxon>
        <taxon>Metazoa</taxon>
        <taxon>Spiralia</taxon>
        <taxon>Lophotrochozoa</taxon>
        <taxon>Platyhelminthes</taxon>
        <taxon>Monogenea</taxon>
        <taxon>Monopisthocotylea</taxon>
        <taxon>Dactylogyridea</taxon>
        <taxon>Ancyrocephalidae</taxon>
        <taxon>Cichlidogyrus</taxon>
    </lineage>
</organism>
<dbReference type="EMBL" id="JBJKFK010000119">
    <property type="protein sequence ID" value="KAL3319614.1"/>
    <property type="molecule type" value="Genomic_DNA"/>
</dbReference>
<dbReference type="Proteomes" id="UP001626550">
    <property type="component" value="Unassembled WGS sequence"/>
</dbReference>
<comment type="caution">
    <text evidence="1">The sequence shown here is derived from an EMBL/GenBank/DDBJ whole genome shotgun (WGS) entry which is preliminary data.</text>
</comment>
<gene>
    <name evidence="1" type="ORF">Ciccas_001718</name>
</gene>
<sequence length="99" mass="11481">MGYVRDELNTPLGFNRVEIFTILKVNQKSKKIEFFEINSTEDVSNLANPLGSILQETIAKNSRLVLHWIGDNYFEKVLRSILFNTKLQRVDDSKIKSCF</sequence>
<evidence type="ECO:0000313" key="1">
    <source>
        <dbReference type="EMBL" id="KAL3319614.1"/>
    </source>
</evidence>